<evidence type="ECO:0000313" key="2">
    <source>
        <dbReference type="EMBL" id="KAK3390036.1"/>
    </source>
</evidence>
<sequence length="448" mass="49469">MIQSTNVNPTFKDSSSLNDFSDKFGSTSTSPTLSSSLSSSSSSMIIFGFSVRPRESPYTPSWNSTTRPAVGFSLPHPQNMPVFRSIMRYWTANICSSSIWLKAAHFAVTPLLTSTSGSTADPKFTAPEEAAYSAFPTGSETKHSHAGTAAPEEVWTLPRSFVDVEDTENRSLFHGILREALECLHELQDGHSNQGDSESAPHARARDVTTPPCPAPTTRRPAILKPTLNILLAISRPEKDKHIDPYLAFKSISGLLMDMKPKDGAKFRLEVSRPGMWSAFNKHISSRTEVWHASGGDCPWFDVVHFDVHGVVRDEMASERSYLGVQVELPDFVVPVLYRSGAAEASHDVAAVSKLPSAPKLSVEASLTSQDVLDFIKANFLGSTWIQEEYARVPAWRWRRGPRLRPCWVQHECPPLEAPAFPPAAQFWQEQQHVLASSDIAWPLVLLG</sequence>
<dbReference type="Proteomes" id="UP001285441">
    <property type="component" value="Unassembled WGS sequence"/>
</dbReference>
<reference evidence="2" key="2">
    <citation type="submission" date="2023-06" db="EMBL/GenBank/DDBJ databases">
        <authorList>
            <consortium name="Lawrence Berkeley National Laboratory"/>
            <person name="Haridas S."/>
            <person name="Hensen N."/>
            <person name="Bonometti L."/>
            <person name="Westerberg I."/>
            <person name="Brannstrom I.O."/>
            <person name="Guillou S."/>
            <person name="Cros-Aarteil S."/>
            <person name="Calhoun S."/>
            <person name="Kuo A."/>
            <person name="Mondo S."/>
            <person name="Pangilinan J."/>
            <person name="Riley R."/>
            <person name="LaButti K."/>
            <person name="Andreopoulos B."/>
            <person name="Lipzen A."/>
            <person name="Chen C."/>
            <person name="Yanf M."/>
            <person name="Daum C."/>
            <person name="Ng V."/>
            <person name="Clum A."/>
            <person name="Steindorff A."/>
            <person name="Ohm R."/>
            <person name="Martin F."/>
            <person name="Silar P."/>
            <person name="Natvig D."/>
            <person name="Lalanne C."/>
            <person name="Gautier V."/>
            <person name="Ament-velasquez S.L."/>
            <person name="Kruys A."/>
            <person name="Hutchinson M.I."/>
            <person name="Powell A.J."/>
            <person name="Barry K."/>
            <person name="Miller A.N."/>
            <person name="Grigoriev I.V."/>
            <person name="Debuchy R."/>
            <person name="Gladieux P."/>
            <person name="Thoren M.H."/>
            <person name="Johannesson H."/>
        </authorList>
    </citation>
    <scope>NUCLEOTIDE SEQUENCE</scope>
    <source>
        <strain evidence="2">CBS 232.78</strain>
    </source>
</reference>
<organism evidence="2 3">
    <name type="scientific">Podospora didyma</name>
    <dbReference type="NCBI Taxonomy" id="330526"/>
    <lineage>
        <taxon>Eukaryota</taxon>
        <taxon>Fungi</taxon>
        <taxon>Dikarya</taxon>
        <taxon>Ascomycota</taxon>
        <taxon>Pezizomycotina</taxon>
        <taxon>Sordariomycetes</taxon>
        <taxon>Sordariomycetidae</taxon>
        <taxon>Sordariales</taxon>
        <taxon>Podosporaceae</taxon>
        <taxon>Podospora</taxon>
    </lineage>
</organism>
<comment type="caution">
    <text evidence="2">The sequence shown here is derived from an EMBL/GenBank/DDBJ whole genome shotgun (WGS) entry which is preliminary data.</text>
</comment>
<evidence type="ECO:0000313" key="3">
    <source>
        <dbReference type="Proteomes" id="UP001285441"/>
    </source>
</evidence>
<evidence type="ECO:0000256" key="1">
    <source>
        <dbReference type="SAM" id="MobiDB-lite"/>
    </source>
</evidence>
<proteinExistence type="predicted"/>
<dbReference type="AlphaFoldDB" id="A0AAE0U3Z7"/>
<protein>
    <submittedName>
        <fullName evidence="2">Uncharacterized protein</fullName>
    </submittedName>
</protein>
<gene>
    <name evidence="2" type="ORF">B0H63DRAFT_557069</name>
</gene>
<dbReference type="EMBL" id="JAULSW010000002">
    <property type="protein sequence ID" value="KAK3390036.1"/>
    <property type="molecule type" value="Genomic_DNA"/>
</dbReference>
<name>A0AAE0U3Z7_9PEZI</name>
<accession>A0AAE0U3Z7</accession>
<feature type="region of interest" description="Disordered" evidence="1">
    <location>
        <begin position="189"/>
        <end position="220"/>
    </location>
</feature>
<reference evidence="2" key="1">
    <citation type="journal article" date="2023" name="Mol. Phylogenet. Evol.">
        <title>Genome-scale phylogeny and comparative genomics of the fungal order Sordariales.</title>
        <authorList>
            <person name="Hensen N."/>
            <person name="Bonometti L."/>
            <person name="Westerberg I."/>
            <person name="Brannstrom I.O."/>
            <person name="Guillou S."/>
            <person name="Cros-Aarteil S."/>
            <person name="Calhoun S."/>
            <person name="Haridas S."/>
            <person name="Kuo A."/>
            <person name="Mondo S."/>
            <person name="Pangilinan J."/>
            <person name="Riley R."/>
            <person name="LaButti K."/>
            <person name="Andreopoulos B."/>
            <person name="Lipzen A."/>
            <person name="Chen C."/>
            <person name="Yan M."/>
            <person name="Daum C."/>
            <person name="Ng V."/>
            <person name="Clum A."/>
            <person name="Steindorff A."/>
            <person name="Ohm R.A."/>
            <person name="Martin F."/>
            <person name="Silar P."/>
            <person name="Natvig D.O."/>
            <person name="Lalanne C."/>
            <person name="Gautier V."/>
            <person name="Ament-Velasquez S.L."/>
            <person name="Kruys A."/>
            <person name="Hutchinson M.I."/>
            <person name="Powell A.J."/>
            <person name="Barry K."/>
            <person name="Miller A.N."/>
            <person name="Grigoriev I.V."/>
            <person name="Debuchy R."/>
            <person name="Gladieux P."/>
            <person name="Hiltunen Thoren M."/>
            <person name="Johannesson H."/>
        </authorList>
    </citation>
    <scope>NUCLEOTIDE SEQUENCE</scope>
    <source>
        <strain evidence="2">CBS 232.78</strain>
    </source>
</reference>
<keyword evidence="3" id="KW-1185">Reference proteome</keyword>